<accession>G5I9R0</accession>
<gene>
    <name evidence="1" type="ORF">HMPREF9473_00250</name>
</gene>
<dbReference type="Proteomes" id="UP000005384">
    <property type="component" value="Unassembled WGS sequence"/>
</dbReference>
<protein>
    <recommendedName>
        <fullName evidence="3">DUF2281 domain-containing protein</fullName>
    </recommendedName>
</protein>
<evidence type="ECO:0000313" key="1">
    <source>
        <dbReference type="EMBL" id="EHI61799.1"/>
    </source>
</evidence>
<dbReference type="RefSeq" id="WP_006778232.1">
    <property type="nucleotide sequence ID" value="NZ_CP040506.1"/>
</dbReference>
<proteinExistence type="predicted"/>
<dbReference type="HOGENOM" id="CLU_2843903_0_0_9"/>
<dbReference type="EMBL" id="ADLN01000001">
    <property type="protein sequence ID" value="EHI61799.1"/>
    <property type="molecule type" value="Genomic_DNA"/>
</dbReference>
<organism evidence="1 2">
    <name type="scientific">Hungatella hathewayi WAL-18680</name>
    <dbReference type="NCBI Taxonomy" id="742737"/>
    <lineage>
        <taxon>Bacteria</taxon>
        <taxon>Bacillati</taxon>
        <taxon>Bacillota</taxon>
        <taxon>Clostridia</taxon>
        <taxon>Lachnospirales</taxon>
        <taxon>Lachnospiraceae</taxon>
        <taxon>Hungatella</taxon>
    </lineage>
</organism>
<evidence type="ECO:0000313" key="2">
    <source>
        <dbReference type="Proteomes" id="UP000005384"/>
    </source>
</evidence>
<dbReference type="PATRIC" id="fig|742737.3.peg.244"/>
<sequence length="65" mass="6881">MEPTEKDIVIKKIMNLPPEQVSKVLAFIDALESVGGGTAAALMKGDDWKTGNQIGGGGKERNVLL</sequence>
<name>G5I9R0_9FIRM</name>
<dbReference type="AlphaFoldDB" id="G5I9R0"/>
<evidence type="ECO:0008006" key="3">
    <source>
        <dbReference type="Google" id="ProtNLM"/>
    </source>
</evidence>
<comment type="caution">
    <text evidence="1">The sequence shown here is derived from an EMBL/GenBank/DDBJ whole genome shotgun (WGS) entry which is preliminary data.</text>
</comment>
<reference evidence="1 2" key="1">
    <citation type="submission" date="2011-08" db="EMBL/GenBank/DDBJ databases">
        <title>The Genome Sequence of Clostridium hathewayi WAL-18680.</title>
        <authorList>
            <consortium name="The Broad Institute Genome Sequencing Platform"/>
            <person name="Earl A."/>
            <person name="Ward D."/>
            <person name="Feldgarden M."/>
            <person name="Gevers D."/>
            <person name="Finegold S.M."/>
            <person name="Summanen P.H."/>
            <person name="Molitoris D.R."/>
            <person name="Song M."/>
            <person name="Daigneault M."/>
            <person name="Allen-Vercoe E."/>
            <person name="Young S.K."/>
            <person name="Zeng Q."/>
            <person name="Gargeya S."/>
            <person name="Fitzgerald M."/>
            <person name="Haas B."/>
            <person name="Abouelleil A."/>
            <person name="Alvarado L."/>
            <person name="Arachchi H.M."/>
            <person name="Berlin A."/>
            <person name="Brown A."/>
            <person name="Chapman S.B."/>
            <person name="Chen Z."/>
            <person name="Dunbar C."/>
            <person name="Freedman E."/>
            <person name="Gearin G."/>
            <person name="Gellesch M."/>
            <person name="Goldberg J."/>
            <person name="Griggs A."/>
            <person name="Gujja S."/>
            <person name="Heiman D."/>
            <person name="Howarth C."/>
            <person name="Larson L."/>
            <person name="Lui A."/>
            <person name="MacDonald P.J.P."/>
            <person name="Montmayeur A."/>
            <person name="Murphy C."/>
            <person name="Neiman D."/>
            <person name="Pearson M."/>
            <person name="Priest M."/>
            <person name="Roberts A."/>
            <person name="Saif S."/>
            <person name="Shea T."/>
            <person name="Shenoy N."/>
            <person name="Sisk P."/>
            <person name="Stolte C."/>
            <person name="Sykes S."/>
            <person name="Wortman J."/>
            <person name="Nusbaum C."/>
            <person name="Birren B."/>
        </authorList>
    </citation>
    <scope>NUCLEOTIDE SEQUENCE [LARGE SCALE GENOMIC DNA]</scope>
    <source>
        <strain evidence="1 2">WAL-18680</strain>
    </source>
</reference>
<keyword evidence="2" id="KW-1185">Reference proteome</keyword>